<feature type="compositionally biased region" description="Basic and acidic residues" evidence="1">
    <location>
        <begin position="141"/>
        <end position="157"/>
    </location>
</feature>
<dbReference type="SMART" id="SM00850">
    <property type="entry name" value="LytTR"/>
    <property type="match status" value="1"/>
</dbReference>
<keyword evidence="2" id="KW-0472">Membrane</keyword>
<feature type="transmembrane region" description="Helical" evidence="2">
    <location>
        <begin position="44"/>
        <end position="64"/>
    </location>
</feature>
<dbReference type="InterPro" id="IPR007492">
    <property type="entry name" value="LytTR_DNA-bd_dom"/>
</dbReference>
<proteinExistence type="predicted"/>
<name>A0A644VLI8_9ZZZZ</name>
<dbReference type="PANTHER" id="PTHR37299">
    <property type="entry name" value="TRANSCRIPTIONAL REGULATOR-RELATED"/>
    <property type="match status" value="1"/>
</dbReference>
<dbReference type="InterPro" id="IPR046947">
    <property type="entry name" value="LytR-like"/>
</dbReference>
<feature type="transmembrane region" description="Helical" evidence="2">
    <location>
        <begin position="76"/>
        <end position="97"/>
    </location>
</feature>
<reference evidence="4" key="1">
    <citation type="submission" date="2019-08" db="EMBL/GenBank/DDBJ databases">
        <authorList>
            <person name="Kucharzyk K."/>
            <person name="Murdoch R.W."/>
            <person name="Higgins S."/>
            <person name="Loffler F."/>
        </authorList>
    </citation>
    <scope>NUCLEOTIDE SEQUENCE</scope>
</reference>
<gene>
    <name evidence="4" type="ORF">SDC9_38283</name>
</gene>
<feature type="transmembrane region" description="Helical" evidence="2">
    <location>
        <begin position="109"/>
        <end position="133"/>
    </location>
</feature>
<accession>A0A644VLI8</accession>
<dbReference type="Pfam" id="PF04397">
    <property type="entry name" value="LytTR"/>
    <property type="match status" value="1"/>
</dbReference>
<organism evidence="4">
    <name type="scientific">bioreactor metagenome</name>
    <dbReference type="NCBI Taxonomy" id="1076179"/>
    <lineage>
        <taxon>unclassified sequences</taxon>
        <taxon>metagenomes</taxon>
        <taxon>ecological metagenomes</taxon>
    </lineage>
</organism>
<evidence type="ECO:0000313" key="4">
    <source>
        <dbReference type="EMBL" id="MPL92186.1"/>
    </source>
</evidence>
<keyword evidence="2" id="KW-1133">Transmembrane helix</keyword>
<protein>
    <recommendedName>
        <fullName evidence="3">HTH LytTR-type domain-containing protein</fullName>
    </recommendedName>
</protein>
<evidence type="ECO:0000256" key="2">
    <source>
        <dbReference type="SAM" id="Phobius"/>
    </source>
</evidence>
<evidence type="ECO:0000259" key="3">
    <source>
        <dbReference type="PROSITE" id="PS50930"/>
    </source>
</evidence>
<comment type="caution">
    <text evidence="4">The sequence shown here is derived from an EMBL/GenBank/DDBJ whole genome shotgun (WGS) entry which is preliminary data.</text>
</comment>
<dbReference type="Gene3D" id="2.40.50.1020">
    <property type="entry name" value="LytTr DNA-binding domain"/>
    <property type="match status" value="1"/>
</dbReference>
<dbReference type="GO" id="GO:0003677">
    <property type="term" value="F:DNA binding"/>
    <property type="evidence" value="ECO:0007669"/>
    <property type="project" value="InterPro"/>
</dbReference>
<dbReference type="AlphaFoldDB" id="A0A644VLI8"/>
<dbReference type="EMBL" id="VSSQ01000350">
    <property type="protein sequence ID" value="MPL92186.1"/>
    <property type="molecule type" value="Genomic_DNA"/>
</dbReference>
<keyword evidence="2" id="KW-0812">Transmembrane</keyword>
<dbReference type="GO" id="GO:0000156">
    <property type="term" value="F:phosphorelay response regulator activity"/>
    <property type="evidence" value="ECO:0007669"/>
    <property type="project" value="InterPro"/>
</dbReference>
<evidence type="ECO:0000256" key="1">
    <source>
        <dbReference type="SAM" id="MobiDB-lite"/>
    </source>
</evidence>
<dbReference type="PROSITE" id="PS50930">
    <property type="entry name" value="HTH_LYTTR"/>
    <property type="match status" value="1"/>
</dbReference>
<feature type="transmembrane region" description="Helical" evidence="2">
    <location>
        <begin position="12"/>
        <end position="32"/>
    </location>
</feature>
<feature type="domain" description="HTH LytTR-type" evidence="3">
    <location>
        <begin position="169"/>
        <end position="273"/>
    </location>
</feature>
<feature type="region of interest" description="Disordered" evidence="1">
    <location>
        <begin position="141"/>
        <end position="164"/>
    </location>
</feature>
<sequence length="273" mass="31397">MLLDVIKNKLRLILFGLAGFAVLQTLSLHTLVTPLPFFILLLDTFIYCILYFVIAVPLLNVIRFGNMNVLQLPVRVVNYVALGVVTLGLTIGIGYFIEFLFFKEDYRTIFYALIPVRFFSSVLAYLLILLLCLKYEKEQDKNDEEKNDSNEEPENNRTEPNNTPLIERIAVKSGTKIHVVPIAEVICLIADGDYVQVVTEKGKFLKEQTMKYFETHLPENQFIRVHRSCIVNVEAISRIELYEKQSQQLMLKNGDKIKVSQAGYKLLREKLSL</sequence>
<dbReference type="PANTHER" id="PTHR37299:SF1">
    <property type="entry name" value="STAGE 0 SPORULATION PROTEIN A HOMOLOG"/>
    <property type="match status" value="1"/>
</dbReference>